<gene>
    <name evidence="1" type="ORF">SS50377_24247</name>
</gene>
<sequence>MKHIRIFLRKPKRLVPFTPKYNGTIPSSEKLQQQSTILTRSTPKTPVIKKPVEVPTPAPAKTYPYKHTYFFTQASLCQRSLINSLVTSMASLDPTVTVSPLMRTKLSDYQYAQFFIKFQVPELYFADLGPYLEGKFITKIHIVYRANAIGLHKELIHNCNYFIARNRLTASSLPEAYLHFTQTAVIFGGNVADQTASQYSPNGPFLGVAVCAGITKLFCLLGRMLGLNVIGTVGNTKSGEFHAWNLLQLGKGWYHADFTWCLTDSFPRYFQISDTELGHVSLHILPKCINKEKSYLATHKMVSERPDEVVKCFERQYLNGRVCIQNTQLANKDVIKIIEDGLEIFNRRLRRKYQLGNKDLRVVGQTSLDVFTDGNYVCLQSAGRVNPQKIHLIYILGDKSGIVSISEKLVIKQLLGGKHEFRVELNCLNAQRAENTVLVLREMLLISSYETKRYIFMSELKVVNNRINFCLKQDRNIAIAPTASRLSRGGTFLMKTTVARLKSQLKQRLQVNIVQQWEYCIIKVE</sequence>
<evidence type="ECO:0008006" key="3">
    <source>
        <dbReference type="Google" id="ProtNLM"/>
    </source>
</evidence>
<dbReference type="RefSeq" id="XP_067765066.1">
    <property type="nucleotide sequence ID" value="XM_067908092.1"/>
</dbReference>
<dbReference type="InterPro" id="IPR038765">
    <property type="entry name" value="Papain-like_cys_pep_sf"/>
</dbReference>
<dbReference type="GeneID" id="94298270"/>
<reference evidence="1 2" key="1">
    <citation type="journal article" date="2014" name="PLoS Genet.">
        <title>The Genome of Spironucleus salmonicida Highlights a Fish Pathogen Adapted to Fluctuating Environments.</title>
        <authorList>
            <person name="Xu F."/>
            <person name="Jerlstrom-Hultqvist J."/>
            <person name="Einarsson E."/>
            <person name="Astvaldsson A."/>
            <person name="Svard S.G."/>
            <person name="Andersson J.O."/>
        </authorList>
    </citation>
    <scope>NUCLEOTIDE SEQUENCE [LARGE SCALE GENOMIC DNA]</scope>
    <source>
        <strain evidence="1 2">ATCC 50377</strain>
    </source>
</reference>
<dbReference type="KEGG" id="ssao:94298270"/>
<proteinExistence type="predicted"/>
<organism evidence="1 2">
    <name type="scientific">Spironucleus salmonicida</name>
    <dbReference type="NCBI Taxonomy" id="348837"/>
    <lineage>
        <taxon>Eukaryota</taxon>
        <taxon>Metamonada</taxon>
        <taxon>Diplomonadida</taxon>
        <taxon>Hexamitidae</taxon>
        <taxon>Hexamitinae</taxon>
        <taxon>Spironucleus</taxon>
    </lineage>
</organism>
<comment type="caution">
    <text evidence="1">The sequence shown here is derived from an EMBL/GenBank/DDBJ whole genome shotgun (WGS) entry which is preliminary data.</text>
</comment>
<accession>A0A9P8LTW6</accession>
<keyword evidence="2" id="KW-1185">Reference proteome</keyword>
<dbReference type="AlphaFoldDB" id="A0A9P8LTW6"/>
<evidence type="ECO:0000313" key="1">
    <source>
        <dbReference type="EMBL" id="KAH0574293.1"/>
    </source>
</evidence>
<dbReference type="SUPFAM" id="SSF54001">
    <property type="entry name" value="Cysteine proteinases"/>
    <property type="match status" value="1"/>
</dbReference>
<dbReference type="Proteomes" id="UP000018208">
    <property type="component" value="Unassembled WGS sequence"/>
</dbReference>
<evidence type="ECO:0000313" key="2">
    <source>
        <dbReference type="Proteomes" id="UP000018208"/>
    </source>
</evidence>
<protein>
    <recommendedName>
        <fullName evidence="3">Transglutaminase-like domain-containing protein</fullName>
    </recommendedName>
</protein>
<dbReference type="EMBL" id="AUWU02000004">
    <property type="protein sequence ID" value="KAH0574293.1"/>
    <property type="molecule type" value="Genomic_DNA"/>
</dbReference>
<name>A0A9P8LTW6_9EUKA</name>